<dbReference type="Proteomes" id="UP000823982">
    <property type="component" value="Unassembled WGS sequence"/>
</dbReference>
<name>A0A9D1JHH4_9FIRM</name>
<protein>
    <submittedName>
        <fullName evidence="2">Acetolactate synthase</fullName>
    </submittedName>
</protein>
<evidence type="ECO:0000313" key="2">
    <source>
        <dbReference type="EMBL" id="HIS24447.1"/>
    </source>
</evidence>
<dbReference type="InterPro" id="IPR002912">
    <property type="entry name" value="ACT_dom"/>
</dbReference>
<gene>
    <name evidence="2" type="ORF">IAD01_03490</name>
</gene>
<dbReference type="SUPFAM" id="SSF55021">
    <property type="entry name" value="ACT-like"/>
    <property type="match status" value="2"/>
</dbReference>
<dbReference type="PROSITE" id="PS51671">
    <property type="entry name" value="ACT"/>
    <property type="match status" value="1"/>
</dbReference>
<feature type="domain" description="ACT" evidence="1">
    <location>
        <begin position="70"/>
        <end position="142"/>
    </location>
</feature>
<evidence type="ECO:0000259" key="1">
    <source>
        <dbReference type="PROSITE" id="PS51671"/>
    </source>
</evidence>
<comment type="caution">
    <text evidence="2">The sequence shown here is derived from an EMBL/GenBank/DDBJ whole genome shotgun (WGS) entry which is preliminary data.</text>
</comment>
<dbReference type="CDD" id="cd04908">
    <property type="entry name" value="ACT_Bt0572_1"/>
    <property type="match status" value="1"/>
</dbReference>
<reference evidence="2" key="2">
    <citation type="journal article" date="2021" name="PeerJ">
        <title>Extensive microbial diversity within the chicken gut microbiome revealed by metagenomics and culture.</title>
        <authorList>
            <person name="Gilroy R."/>
            <person name="Ravi A."/>
            <person name="Getino M."/>
            <person name="Pursley I."/>
            <person name="Horton D.L."/>
            <person name="Alikhan N.F."/>
            <person name="Baker D."/>
            <person name="Gharbi K."/>
            <person name="Hall N."/>
            <person name="Watson M."/>
            <person name="Adriaenssens E.M."/>
            <person name="Foster-Nyarko E."/>
            <person name="Jarju S."/>
            <person name="Secka A."/>
            <person name="Antonio M."/>
            <person name="Oren A."/>
            <person name="Chaudhuri R.R."/>
            <person name="La Ragione R."/>
            <person name="Hildebrand F."/>
            <person name="Pallen M.J."/>
        </authorList>
    </citation>
    <scope>NUCLEOTIDE SEQUENCE</scope>
    <source>
        <strain evidence="2">CHK157-1446</strain>
    </source>
</reference>
<dbReference type="Pfam" id="PF19571">
    <property type="entry name" value="ACT_8"/>
    <property type="match status" value="1"/>
</dbReference>
<dbReference type="AlphaFoldDB" id="A0A9D1JHH4"/>
<reference evidence="2" key="1">
    <citation type="submission" date="2020-10" db="EMBL/GenBank/DDBJ databases">
        <authorList>
            <person name="Gilroy R."/>
        </authorList>
    </citation>
    <scope>NUCLEOTIDE SEQUENCE</scope>
    <source>
        <strain evidence="2">CHK157-1446</strain>
    </source>
</reference>
<sequence>MAIKQLSAFVENKPGRLLEMIKRIADEGINIRAMSIADTKDFGILRLILADVQKARDVLSEDTLVSVTEVIAVEMSDKAGSLYHILKILGDANINIEYMYAFTASTNLGAYVVLRVNDNEAAEQVLHSNGVETLSQADISEI</sequence>
<dbReference type="InterPro" id="IPR045865">
    <property type="entry name" value="ACT-like_dom_sf"/>
</dbReference>
<dbReference type="EMBL" id="DVIR01000032">
    <property type="protein sequence ID" value="HIS24447.1"/>
    <property type="molecule type" value="Genomic_DNA"/>
</dbReference>
<accession>A0A9D1JHH4</accession>
<organism evidence="2 3">
    <name type="scientific">Candidatus Faeciplasma gallinarum</name>
    <dbReference type="NCBI Taxonomy" id="2840799"/>
    <lineage>
        <taxon>Bacteria</taxon>
        <taxon>Bacillati</taxon>
        <taxon>Bacillota</taxon>
        <taxon>Clostridia</taxon>
        <taxon>Eubacteriales</taxon>
        <taxon>Oscillospiraceae</taxon>
        <taxon>Oscillospiraceae incertae sedis</taxon>
        <taxon>Candidatus Faeciplasma</taxon>
    </lineage>
</organism>
<dbReference type="InterPro" id="IPR045739">
    <property type="entry name" value="ACT_dom_pair"/>
</dbReference>
<dbReference type="Gene3D" id="3.30.2130.10">
    <property type="entry name" value="VC0802-like"/>
    <property type="match status" value="1"/>
</dbReference>
<proteinExistence type="predicted"/>
<evidence type="ECO:0000313" key="3">
    <source>
        <dbReference type="Proteomes" id="UP000823982"/>
    </source>
</evidence>
<dbReference type="PANTHER" id="PTHR40099:SF1">
    <property type="entry name" value="ACETOLACTATE SYNTHASE, SMALL SUBUNIT"/>
    <property type="match status" value="1"/>
</dbReference>
<dbReference type="PANTHER" id="PTHR40099">
    <property type="entry name" value="ACETOLACTATE SYNTHASE, SMALL SUBUNIT"/>
    <property type="match status" value="1"/>
</dbReference>
<dbReference type="CDD" id="cd04882">
    <property type="entry name" value="ACT_Bt0572_2"/>
    <property type="match status" value="1"/>
</dbReference>